<dbReference type="Proteomes" id="UP001175211">
    <property type="component" value="Unassembled WGS sequence"/>
</dbReference>
<dbReference type="AlphaFoldDB" id="A0AA39KG17"/>
<evidence type="ECO:0000313" key="2">
    <source>
        <dbReference type="EMBL" id="KAK0460118.1"/>
    </source>
</evidence>
<name>A0AA39KG17_ARMTA</name>
<sequence length="397" mass="44642">MINCTLIGYARQCMCLSLEAYRNIVKNVGSRADVAALCRVSKGFQYAAERALYNTLYMQDVGTTMLLCATLSEQPRVAAYVDALTLHAGSSSENGSQEEGEEEEEVPHEEALPPEYWTTISLAFRKLSRLRYLNIHIGHGVPSSNTWILDNCPFHLRSFHCDLDWDAHLVKFLETQGDLDDLYIIDYNDSLVDEPVAQPSTTSPLSDNSLPKLATLECTFTEAAAALAPRRPLIRLKTCFSRSDPDAKRIEMTNLFTKIQLSTAQLRSLDIADSTYAESFSVELLSTIVSTSMTAHRLQYLGTLALPIAGRERLRFYGMLMRLPKLGCIEVEVSGWRPVPSTLAAFRALASELRLYCPTVVMVVFVHEFERTVITYMDGIYRIDEEIGPELLWRSEL</sequence>
<gene>
    <name evidence="2" type="ORF">EV420DRAFT_1535117</name>
</gene>
<protein>
    <submittedName>
        <fullName evidence="2">Uncharacterized protein</fullName>
    </submittedName>
</protein>
<dbReference type="EMBL" id="JAUEPS010000013">
    <property type="protein sequence ID" value="KAK0460118.1"/>
    <property type="molecule type" value="Genomic_DNA"/>
</dbReference>
<feature type="compositionally biased region" description="Acidic residues" evidence="1">
    <location>
        <begin position="96"/>
        <end position="107"/>
    </location>
</feature>
<accession>A0AA39KG17</accession>
<comment type="caution">
    <text evidence="2">The sequence shown here is derived from an EMBL/GenBank/DDBJ whole genome shotgun (WGS) entry which is preliminary data.</text>
</comment>
<keyword evidence="3" id="KW-1185">Reference proteome</keyword>
<evidence type="ECO:0000313" key="3">
    <source>
        <dbReference type="Proteomes" id="UP001175211"/>
    </source>
</evidence>
<dbReference type="GeneID" id="85356376"/>
<proteinExistence type="predicted"/>
<reference evidence="2" key="1">
    <citation type="submission" date="2023-06" db="EMBL/GenBank/DDBJ databases">
        <authorList>
            <consortium name="Lawrence Berkeley National Laboratory"/>
            <person name="Ahrendt S."/>
            <person name="Sahu N."/>
            <person name="Indic B."/>
            <person name="Wong-Bajracharya J."/>
            <person name="Merenyi Z."/>
            <person name="Ke H.-M."/>
            <person name="Monk M."/>
            <person name="Kocsube S."/>
            <person name="Drula E."/>
            <person name="Lipzen A."/>
            <person name="Balint B."/>
            <person name="Henrissat B."/>
            <person name="Andreopoulos B."/>
            <person name="Martin F.M."/>
            <person name="Harder C.B."/>
            <person name="Rigling D."/>
            <person name="Ford K.L."/>
            <person name="Foster G.D."/>
            <person name="Pangilinan J."/>
            <person name="Papanicolaou A."/>
            <person name="Barry K."/>
            <person name="LaButti K."/>
            <person name="Viragh M."/>
            <person name="Koriabine M."/>
            <person name="Yan M."/>
            <person name="Riley R."/>
            <person name="Champramary S."/>
            <person name="Plett K.L."/>
            <person name="Tsai I.J."/>
            <person name="Slot J."/>
            <person name="Sipos G."/>
            <person name="Plett J."/>
            <person name="Nagy L.G."/>
            <person name="Grigoriev I.V."/>
        </authorList>
    </citation>
    <scope>NUCLEOTIDE SEQUENCE</scope>
    <source>
        <strain evidence="2">CCBAS 213</strain>
    </source>
</reference>
<organism evidence="2 3">
    <name type="scientific">Armillaria tabescens</name>
    <name type="common">Ringless honey mushroom</name>
    <name type="synonym">Agaricus tabescens</name>
    <dbReference type="NCBI Taxonomy" id="1929756"/>
    <lineage>
        <taxon>Eukaryota</taxon>
        <taxon>Fungi</taxon>
        <taxon>Dikarya</taxon>
        <taxon>Basidiomycota</taxon>
        <taxon>Agaricomycotina</taxon>
        <taxon>Agaricomycetes</taxon>
        <taxon>Agaricomycetidae</taxon>
        <taxon>Agaricales</taxon>
        <taxon>Marasmiineae</taxon>
        <taxon>Physalacriaceae</taxon>
        <taxon>Desarmillaria</taxon>
    </lineage>
</organism>
<dbReference type="RefSeq" id="XP_060332244.1">
    <property type="nucleotide sequence ID" value="XM_060472828.1"/>
</dbReference>
<evidence type="ECO:0000256" key="1">
    <source>
        <dbReference type="SAM" id="MobiDB-lite"/>
    </source>
</evidence>
<feature type="region of interest" description="Disordered" evidence="1">
    <location>
        <begin position="89"/>
        <end position="111"/>
    </location>
</feature>